<evidence type="ECO:0000313" key="1">
    <source>
        <dbReference type="EMBL" id="KOO32594.1"/>
    </source>
</evidence>
<gene>
    <name evidence="1" type="ORF">Ctob_012947</name>
</gene>
<dbReference type="PANTHER" id="PTHR13061">
    <property type="entry name" value="DYNACTIN SUBUNIT P25"/>
    <property type="match status" value="1"/>
</dbReference>
<name>A0A0M0K1B4_9EUKA</name>
<dbReference type="CDD" id="cd04645">
    <property type="entry name" value="LbH_gamma_CA_like"/>
    <property type="match status" value="1"/>
</dbReference>
<organism evidence="1 2">
    <name type="scientific">Chrysochromulina tobinii</name>
    <dbReference type="NCBI Taxonomy" id="1460289"/>
    <lineage>
        <taxon>Eukaryota</taxon>
        <taxon>Haptista</taxon>
        <taxon>Haptophyta</taxon>
        <taxon>Prymnesiophyceae</taxon>
        <taxon>Prymnesiales</taxon>
        <taxon>Chrysochromulinaceae</taxon>
        <taxon>Chrysochromulina</taxon>
    </lineage>
</organism>
<dbReference type="InterPro" id="IPR050484">
    <property type="entry name" value="Transf_Hexapept/Carb_Anhydrase"/>
</dbReference>
<dbReference type="OrthoDB" id="25818at2759"/>
<dbReference type="InterPro" id="IPR011004">
    <property type="entry name" value="Trimer_LpxA-like_sf"/>
</dbReference>
<dbReference type="InterPro" id="IPR047324">
    <property type="entry name" value="LbH_gamma_CA-like"/>
</dbReference>
<dbReference type="PANTHER" id="PTHR13061:SF29">
    <property type="entry name" value="GAMMA CARBONIC ANHYDRASE-LIKE 1, MITOCHONDRIAL-RELATED"/>
    <property type="match status" value="1"/>
</dbReference>
<dbReference type="Proteomes" id="UP000037460">
    <property type="component" value="Unassembled WGS sequence"/>
</dbReference>
<protein>
    <submittedName>
        <fullName evidence="1">Uncharacterized protein</fullName>
    </submittedName>
</protein>
<comment type="caution">
    <text evidence="1">The sequence shown here is derived from an EMBL/GenBank/DDBJ whole genome shotgun (WGS) entry which is preliminary data.</text>
</comment>
<dbReference type="SUPFAM" id="SSF51161">
    <property type="entry name" value="Trimeric LpxA-like enzymes"/>
    <property type="match status" value="1"/>
</dbReference>
<accession>A0A0M0K1B4</accession>
<dbReference type="AlphaFoldDB" id="A0A0M0K1B4"/>
<sequence>MPTTAVKIGGKSPVMSGASFVAPSANLVGAVHIGEGASAWYSSLLKGGAKAVEIGEMSSVGDRAVIVESVVGKYVHVGAGAIIQSATLADESSVGMGCKIGKGASLGKGAALASGSVLPAGKAVPAGELWGGNPAVFIGKLGPEATAGAVRVAEVTSELAKLHMDEAWKDLSLVNQEHEDYKREAYRTPDFIASLRADPKWVPLPTLGENLTKIGVHANAYTPP</sequence>
<proteinExistence type="predicted"/>
<reference evidence="2" key="1">
    <citation type="journal article" date="2015" name="PLoS Genet.">
        <title>Genome Sequence and Transcriptome Analyses of Chrysochromulina tobin: Metabolic Tools for Enhanced Algal Fitness in the Prominent Order Prymnesiales (Haptophyceae).</title>
        <authorList>
            <person name="Hovde B.T."/>
            <person name="Deodato C.R."/>
            <person name="Hunsperger H.M."/>
            <person name="Ryken S.A."/>
            <person name="Yost W."/>
            <person name="Jha R.K."/>
            <person name="Patterson J."/>
            <person name="Monnat R.J. Jr."/>
            <person name="Barlow S.B."/>
            <person name="Starkenburg S.R."/>
            <person name="Cattolico R.A."/>
        </authorList>
    </citation>
    <scope>NUCLEOTIDE SEQUENCE</scope>
    <source>
        <strain evidence="2">CCMP291</strain>
    </source>
</reference>
<keyword evidence="2" id="KW-1185">Reference proteome</keyword>
<dbReference type="Gene3D" id="2.160.10.10">
    <property type="entry name" value="Hexapeptide repeat proteins"/>
    <property type="match status" value="1"/>
</dbReference>
<evidence type="ECO:0000313" key="2">
    <source>
        <dbReference type="Proteomes" id="UP000037460"/>
    </source>
</evidence>
<dbReference type="EMBL" id="JWZX01001731">
    <property type="protein sequence ID" value="KOO32594.1"/>
    <property type="molecule type" value="Genomic_DNA"/>
</dbReference>